<evidence type="ECO:0000313" key="1">
    <source>
        <dbReference type="EMBL" id="CAE8644393.1"/>
    </source>
</evidence>
<reference evidence="1" key="1">
    <citation type="submission" date="2021-02" db="EMBL/GenBank/DDBJ databases">
        <authorList>
            <person name="Dougan E. K."/>
            <person name="Rhodes N."/>
            <person name="Thang M."/>
            <person name="Chan C."/>
        </authorList>
    </citation>
    <scope>NUCLEOTIDE SEQUENCE</scope>
</reference>
<comment type="caution">
    <text evidence="1">The sequence shown here is derived from an EMBL/GenBank/DDBJ whole genome shotgun (WGS) entry which is preliminary data.</text>
</comment>
<name>A0A813I312_POLGL</name>
<proteinExistence type="predicted"/>
<dbReference type="AlphaFoldDB" id="A0A813I312"/>
<dbReference type="EMBL" id="CAJNNW010002558">
    <property type="protein sequence ID" value="CAE8644393.1"/>
    <property type="molecule type" value="Genomic_DNA"/>
</dbReference>
<accession>A0A813I312</accession>
<protein>
    <submittedName>
        <fullName evidence="1">Uncharacterized protein</fullName>
    </submittedName>
</protein>
<organism evidence="1 2">
    <name type="scientific">Polarella glacialis</name>
    <name type="common">Dinoflagellate</name>
    <dbReference type="NCBI Taxonomy" id="89957"/>
    <lineage>
        <taxon>Eukaryota</taxon>
        <taxon>Sar</taxon>
        <taxon>Alveolata</taxon>
        <taxon>Dinophyceae</taxon>
        <taxon>Suessiales</taxon>
        <taxon>Suessiaceae</taxon>
        <taxon>Polarella</taxon>
    </lineage>
</organism>
<sequence length="285" mass="31383">MIRATVLHGSGLFNTELGRSLQRQPWSRTVEVELQWDGEEELEIVIRDEESFKAYDKVGSCSVNVSAVARLGSFSGQLQVFRRGTVASGLLHVSISCEAVQVLGPALLVQAIPAKLHRNHFAGVVQSVQDGDSLSAFITYQVVLQQVLETFGEAQNANWAGKHAMIFADTPQGALIRTAIHSELSALYGDGLLPHWLCMSGKRYEKYSLSSGACLLSLIRLGVRDGRRRVFTYALLDHGWFFSETGACMSKDVLSKHAVHANASRLSALLAHFVFVRMHLDALSW</sequence>
<gene>
    <name evidence="1" type="ORF">PGLA2088_LOCUS3027</name>
</gene>
<dbReference type="Proteomes" id="UP000626109">
    <property type="component" value="Unassembled WGS sequence"/>
</dbReference>
<evidence type="ECO:0000313" key="2">
    <source>
        <dbReference type="Proteomes" id="UP000626109"/>
    </source>
</evidence>